<evidence type="ECO:0000313" key="1">
    <source>
        <dbReference type="EMBL" id="SDG02359.1"/>
    </source>
</evidence>
<reference evidence="1 2" key="1">
    <citation type="submission" date="2016-10" db="EMBL/GenBank/DDBJ databases">
        <authorList>
            <person name="Varghese N."/>
            <person name="Submissions S."/>
        </authorList>
    </citation>
    <scope>NUCLEOTIDE SEQUENCE [LARGE SCALE GENOMIC DNA]</scope>
    <source>
        <strain evidence="1 2">DSM 26672</strain>
    </source>
</reference>
<gene>
    <name evidence="1" type="ORF">SAMN05421844_102650</name>
</gene>
<name>A0ABY0NSA6_9HYPH</name>
<sequence length="164" mass="18868">MVAKAVEALERVLKAHGPGVLQSLAFDHYDKETRKEVRKGRLQKAGRGAADDAHNTGRALDIIIYAWEPPNFEKWSSEREIGYRLVDAFLRCQKDMAWNLMVYDQGEWDAEGIYKTRFAKPTAKPMDRIAFEHLTHIHIQWPAKGEAKNNTDWEAILIAELHNI</sequence>
<proteinExistence type="predicted"/>
<evidence type="ECO:0008006" key="3">
    <source>
        <dbReference type="Google" id="ProtNLM"/>
    </source>
</evidence>
<comment type="caution">
    <text evidence="1">The sequence shown here is derived from an EMBL/GenBank/DDBJ whole genome shotgun (WGS) entry which is preliminary data.</text>
</comment>
<accession>A0ABY0NSA6</accession>
<dbReference type="EMBL" id="FNBZ01000002">
    <property type="protein sequence ID" value="SDG02359.1"/>
    <property type="molecule type" value="Genomic_DNA"/>
</dbReference>
<protein>
    <recommendedName>
        <fullName evidence="3">Phage metallopeptidase domain-containing protein</fullName>
    </recommendedName>
</protein>
<keyword evidence="2" id="KW-1185">Reference proteome</keyword>
<dbReference type="RefSeq" id="WP_061967114.1">
    <property type="nucleotide sequence ID" value="NZ_FNBZ01000002.1"/>
</dbReference>
<evidence type="ECO:0000313" key="2">
    <source>
        <dbReference type="Proteomes" id="UP000199468"/>
    </source>
</evidence>
<dbReference type="Proteomes" id="UP000199468">
    <property type="component" value="Unassembled WGS sequence"/>
</dbReference>
<organism evidence="1 2">
    <name type="scientific">Bosea robiniae</name>
    <dbReference type="NCBI Taxonomy" id="1036780"/>
    <lineage>
        <taxon>Bacteria</taxon>
        <taxon>Pseudomonadati</taxon>
        <taxon>Pseudomonadota</taxon>
        <taxon>Alphaproteobacteria</taxon>
        <taxon>Hyphomicrobiales</taxon>
        <taxon>Boseaceae</taxon>
        <taxon>Bosea</taxon>
    </lineage>
</organism>